<dbReference type="GeneID" id="18912363"/>
<feature type="compositionally biased region" description="Low complexity" evidence="1">
    <location>
        <begin position="13"/>
        <end position="25"/>
    </location>
</feature>
<gene>
    <name evidence="2" type="ORF">PHACADRAFT_205508</name>
</gene>
<evidence type="ECO:0000313" key="3">
    <source>
        <dbReference type="Proteomes" id="UP000008370"/>
    </source>
</evidence>
<dbReference type="InParanoid" id="K5WIX7"/>
<name>K5WIX7_PHACS</name>
<evidence type="ECO:0000256" key="1">
    <source>
        <dbReference type="SAM" id="MobiDB-lite"/>
    </source>
</evidence>
<accession>K5WIX7</accession>
<reference evidence="2 3" key="1">
    <citation type="journal article" date="2012" name="BMC Genomics">
        <title>Comparative genomics of the white-rot fungi, Phanerochaete carnosa and P. chrysosporium, to elucidate the genetic basis of the distinct wood types they colonize.</title>
        <authorList>
            <person name="Suzuki H."/>
            <person name="MacDonald J."/>
            <person name="Syed K."/>
            <person name="Salamov A."/>
            <person name="Hori C."/>
            <person name="Aerts A."/>
            <person name="Henrissat B."/>
            <person name="Wiebenga A."/>
            <person name="vanKuyk P.A."/>
            <person name="Barry K."/>
            <person name="Lindquist E."/>
            <person name="LaButti K."/>
            <person name="Lapidus A."/>
            <person name="Lucas S."/>
            <person name="Coutinho P."/>
            <person name="Gong Y."/>
            <person name="Samejima M."/>
            <person name="Mahadevan R."/>
            <person name="Abou-Zaid M."/>
            <person name="de Vries R.P."/>
            <person name="Igarashi K."/>
            <person name="Yadav J.S."/>
            <person name="Grigoriev I.V."/>
            <person name="Master E.R."/>
        </authorList>
    </citation>
    <scope>NUCLEOTIDE SEQUENCE [LARGE SCALE GENOMIC DNA]</scope>
    <source>
        <strain evidence="2 3">HHB-10118-sp</strain>
    </source>
</reference>
<dbReference type="AlphaFoldDB" id="K5WIX7"/>
<feature type="region of interest" description="Disordered" evidence="1">
    <location>
        <begin position="1"/>
        <end position="27"/>
    </location>
</feature>
<dbReference type="KEGG" id="pco:PHACADRAFT_205508"/>
<evidence type="ECO:0000313" key="2">
    <source>
        <dbReference type="EMBL" id="EKM59305.1"/>
    </source>
</evidence>
<feature type="non-terminal residue" evidence="2">
    <location>
        <position position="194"/>
    </location>
</feature>
<dbReference type="EMBL" id="JH930469">
    <property type="protein sequence ID" value="EKM59305.1"/>
    <property type="molecule type" value="Genomic_DNA"/>
</dbReference>
<sequence length="194" mass="21836">MMADGQAEEPQRASAEATSTVAESVPPEEAQMLSTVIRVLSQTMNQSLAELGYFPSLGVMVQELRKQNREFHEVTVKLHSDNHVLHRDIDLREQHIQKLQAELDAYKRDFFRTNEWLKQITSERDHLYRIIQNGVANGPQHISSPMAPQPPPFASVGPAYASDAPEIHPYGHHRVPMMYDGAPGASPELSFNRV</sequence>
<keyword evidence="3" id="KW-1185">Reference proteome</keyword>
<organism evidence="2 3">
    <name type="scientific">Phanerochaete carnosa (strain HHB-10118-sp)</name>
    <name type="common">White-rot fungus</name>
    <name type="synonym">Peniophora carnosa</name>
    <dbReference type="NCBI Taxonomy" id="650164"/>
    <lineage>
        <taxon>Eukaryota</taxon>
        <taxon>Fungi</taxon>
        <taxon>Dikarya</taxon>
        <taxon>Basidiomycota</taxon>
        <taxon>Agaricomycotina</taxon>
        <taxon>Agaricomycetes</taxon>
        <taxon>Polyporales</taxon>
        <taxon>Phanerochaetaceae</taxon>
        <taxon>Phanerochaete</taxon>
    </lineage>
</organism>
<dbReference type="OrthoDB" id="2804719at2759"/>
<dbReference type="Proteomes" id="UP000008370">
    <property type="component" value="Unassembled WGS sequence"/>
</dbReference>
<dbReference type="HOGENOM" id="CLU_1405595_0_0_1"/>
<proteinExistence type="predicted"/>
<dbReference type="RefSeq" id="XP_007391869.1">
    <property type="nucleotide sequence ID" value="XM_007391807.1"/>
</dbReference>
<protein>
    <submittedName>
        <fullName evidence="2">Uncharacterized protein</fullName>
    </submittedName>
</protein>